<dbReference type="Proteomes" id="UP000000517">
    <property type="component" value="Chromosome"/>
</dbReference>
<dbReference type="Proteomes" id="UP000001497">
    <property type="component" value="Chromosome"/>
</dbReference>
<dbReference type="eggNOG" id="COG5610">
    <property type="taxonomic scope" value="Bacteria"/>
</dbReference>
<gene>
    <name evidence="1" type="ordered locus">Fisuc_2047</name>
    <name evidence="2" type="ordered locus">FSU_2575</name>
</gene>
<reference evidence="1 4" key="1">
    <citation type="submission" date="2009-10" db="EMBL/GenBank/DDBJ databases">
        <title>Complete sequence of Fibrobacter succinogenes subsp. succinogenes S85.</title>
        <authorList>
            <consortium name="US DOE Joint Genome Institute"/>
            <person name="Lucas S."/>
            <person name="Copeland A."/>
            <person name="Lapidus A."/>
            <person name="Glavina del Rio T."/>
            <person name="Tice H."/>
            <person name="Bruce D."/>
            <person name="Goodwin L."/>
            <person name="Pitluck S."/>
            <person name="Chertkov O."/>
            <person name="Detter J.C."/>
            <person name="Han C."/>
            <person name="Tapia R."/>
            <person name="Larimer F."/>
            <person name="Land M."/>
            <person name="Hauser L."/>
            <person name="Kyrpides N."/>
            <person name="Mikhailova N."/>
            <person name="Weimer P.J."/>
            <person name="Stevenson D.M."/>
            <person name="Boyum J."/>
            <person name="Brumm P.I."/>
            <person name="Mead D."/>
        </authorList>
    </citation>
    <scope>NUCLEOTIDE SEQUENCE [LARGE SCALE GENOMIC DNA]</scope>
    <source>
        <strain evidence="4">ATCC 19169 / S85</strain>
        <strain evidence="1">S85</strain>
    </source>
</reference>
<reference evidence="3" key="2">
    <citation type="submission" date="2010-08" db="EMBL/GenBank/DDBJ databases">
        <title>Complete sequence of Fibrobacter succinogenes subsp. succinogenes S85.</title>
        <authorList>
            <person name="Durkin A.S."/>
            <person name="Nelson K.E."/>
            <person name="Morrison M."/>
            <person name="Forsberg C.W."/>
            <person name="Wilson D.B."/>
            <person name="Russell J.B."/>
            <person name="Cann I.K.O."/>
            <person name="Mackie R.I."/>
            <person name="White B.A."/>
        </authorList>
    </citation>
    <scope>NUCLEOTIDE SEQUENCE [LARGE SCALE GENOMIC DNA]</scope>
    <source>
        <strain evidence="3">ATCC 19169 / S85</strain>
    </source>
</reference>
<protein>
    <submittedName>
        <fullName evidence="2">Conserved domain protein</fullName>
    </submittedName>
    <submittedName>
        <fullName evidence="1">Hydrolase (HAD superfamily)-like protein</fullName>
    </submittedName>
</protein>
<dbReference type="SUPFAM" id="SSF56784">
    <property type="entry name" value="HAD-like"/>
    <property type="match status" value="1"/>
</dbReference>
<dbReference type="KEGG" id="fsu:Fisuc_2047"/>
<dbReference type="Gene3D" id="3.40.50.1000">
    <property type="entry name" value="HAD superfamily/HAD-like"/>
    <property type="match status" value="1"/>
</dbReference>
<dbReference type="AlphaFoldDB" id="C9RJB7"/>
<dbReference type="OrthoDB" id="9816564at2"/>
<dbReference type="InterPro" id="IPR036412">
    <property type="entry name" value="HAD-like_sf"/>
</dbReference>
<evidence type="ECO:0000313" key="1">
    <source>
        <dbReference type="EMBL" id="ACX75634.1"/>
    </source>
</evidence>
<evidence type="ECO:0000313" key="4">
    <source>
        <dbReference type="Proteomes" id="UP000001497"/>
    </source>
</evidence>
<accession>C9RJB7</accession>
<dbReference type="InterPro" id="IPR023214">
    <property type="entry name" value="HAD_sf"/>
</dbReference>
<dbReference type="RefSeq" id="WP_014546701.1">
    <property type="nucleotide sequence ID" value="NC_013410.1"/>
</dbReference>
<dbReference type="EMBL" id="CP001792">
    <property type="protein sequence ID" value="ACX75634.1"/>
    <property type="molecule type" value="Genomic_DNA"/>
</dbReference>
<keyword evidence="4" id="KW-1185">Reference proteome</keyword>
<proteinExistence type="predicted"/>
<dbReference type="EMBL" id="CP002158">
    <property type="protein sequence ID" value="ADL27350.1"/>
    <property type="molecule type" value="Genomic_DNA"/>
</dbReference>
<reference evidence="2" key="3">
    <citation type="submission" date="2010-08" db="EMBL/GenBank/DDBJ databases">
        <authorList>
            <person name="Durkin A.S."/>
            <person name="Nelson K.E."/>
            <person name="Morrison M."/>
            <person name="Forsberg C.W."/>
            <person name="Wilson D.B."/>
            <person name="Russell J.B."/>
            <person name="Cann I.K.O."/>
            <person name="Mackie R.I."/>
            <person name="White B.A."/>
        </authorList>
    </citation>
    <scope>NUCLEOTIDE SEQUENCE</scope>
    <source>
        <strain evidence="2">S85</strain>
    </source>
</reference>
<dbReference type="STRING" id="59374.FSU_2575"/>
<dbReference type="KEGG" id="fsc:FSU_2575"/>
<evidence type="ECO:0000313" key="2">
    <source>
        <dbReference type="EMBL" id="ADL27350.1"/>
    </source>
</evidence>
<evidence type="ECO:0000313" key="3">
    <source>
        <dbReference type="Proteomes" id="UP000000517"/>
    </source>
</evidence>
<name>C9RJB7_FIBSS</name>
<dbReference type="HOGENOM" id="CLU_466011_0_0_0"/>
<organism evidence="2 3">
    <name type="scientific">Fibrobacter succinogenes (strain ATCC 19169 / S85)</name>
    <dbReference type="NCBI Taxonomy" id="59374"/>
    <lineage>
        <taxon>Bacteria</taxon>
        <taxon>Pseudomonadati</taxon>
        <taxon>Fibrobacterota</taxon>
        <taxon>Fibrobacteria</taxon>
        <taxon>Fibrobacterales</taxon>
        <taxon>Fibrobacteraceae</taxon>
        <taxon>Fibrobacter</taxon>
    </lineage>
</organism>
<sequence length="585" mass="69225">MMDENFYPTLNDIYDELNVSQWGFESSQIMQLEMELEERELCPNPQMLDVVNKYRLEGFSVSFISDMYLPSVFLKKILVKYGFCKENEKVYVSAECKASKNDGSLFDYVFKDTGTKAKQWIHYGDNEKSDYLEPKSKGVKSFWIKNTLFTDEEKSWISDARFYTHKHEIELWAGLCRYARVNLDDSECTERAVDLISSLYIPYVRYIMDESKERNINVLYFLARDAHIFLQIAEQFKNRYPNIELKYLKLSRRSLYPCVFYEVNDYEMELTICQCIAQTAKKSVEYIGLEWESLSPKTRNQFKADYRFTSARKAKAFAKCLIENDRKMILEKSSNYRGMLLGYLRQEGVLGFRKIASVDLGWIGSCRCILNYILRKEKYRTCDAFYWGASNILMKGTIEDRLYVFQRQYDISYYSNGSVLFFEHYASINDEESTVGYKKKKNDFFPIKKKTNDVNKEMVVQNERVLTWFAKKYMSTAFDREAMRDIFLCCGMRQLQNLQDNPKSRDLKFFSFITTENFGCVIKLVQPLLLKNIFALLVWGIPAEPQWLPAAVKKSFGPFAELFVKTYNYTSRTKLAHLLRWWWNR</sequence>